<reference evidence="1 2" key="1">
    <citation type="journal article" date="2024" name="Nat. Commun.">
        <title>Phylogenomics reveals the evolutionary origins of lichenization in chlorophyte algae.</title>
        <authorList>
            <person name="Puginier C."/>
            <person name="Libourel C."/>
            <person name="Otte J."/>
            <person name="Skaloud P."/>
            <person name="Haon M."/>
            <person name="Grisel S."/>
            <person name="Petersen M."/>
            <person name="Berrin J.G."/>
            <person name="Delaux P.M."/>
            <person name="Dal Grande F."/>
            <person name="Keller J."/>
        </authorList>
    </citation>
    <scope>NUCLEOTIDE SEQUENCE [LARGE SCALE GENOMIC DNA]</scope>
    <source>
        <strain evidence="1 2">SAG 2043</strain>
    </source>
</reference>
<dbReference type="PANTHER" id="PTHR46830">
    <property type="entry name" value="TRANSFERASE, PUTATIVE-RELATED"/>
    <property type="match status" value="1"/>
</dbReference>
<evidence type="ECO:0000313" key="2">
    <source>
        <dbReference type="Proteomes" id="UP001489004"/>
    </source>
</evidence>
<dbReference type="InterPro" id="IPR029044">
    <property type="entry name" value="Nucleotide-diphossugar_trans"/>
</dbReference>
<dbReference type="PANTHER" id="PTHR46830:SF2">
    <property type="entry name" value="ALPHA-1,4-N-ACETYLGLUCOSAMINYLTRANSFERASE"/>
    <property type="match status" value="1"/>
</dbReference>
<name>A0AAW1PBA9_9CHLO</name>
<dbReference type="Proteomes" id="UP001489004">
    <property type="component" value="Unassembled WGS sequence"/>
</dbReference>
<proteinExistence type="predicted"/>
<dbReference type="SUPFAM" id="SSF53448">
    <property type="entry name" value="Nucleotide-diphospho-sugar transferases"/>
    <property type="match status" value="1"/>
</dbReference>
<evidence type="ECO:0000313" key="1">
    <source>
        <dbReference type="EMBL" id="KAK9806162.1"/>
    </source>
</evidence>
<gene>
    <name evidence="1" type="ORF">WJX72_003681</name>
</gene>
<dbReference type="Pfam" id="PF04488">
    <property type="entry name" value="Gly_transf_sug"/>
    <property type="match status" value="1"/>
</dbReference>
<accession>A0AAW1PBA9</accession>
<dbReference type="EMBL" id="JALJOR010000014">
    <property type="protein sequence ID" value="KAK9806162.1"/>
    <property type="molecule type" value="Genomic_DNA"/>
</dbReference>
<protein>
    <submittedName>
        <fullName evidence="1">Uncharacterized protein</fullName>
    </submittedName>
</protein>
<dbReference type="AlphaFoldDB" id="A0AAW1PBA9"/>
<organism evidence="1 2">
    <name type="scientific">[Myrmecia] bisecta</name>
    <dbReference type="NCBI Taxonomy" id="41462"/>
    <lineage>
        <taxon>Eukaryota</taxon>
        <taxon>Viridiplantae</taxon>
        <taxon>Chlorophyta</taxon>
        <taxon>core chlorophytes</taxon>
        <taxon>Trebouxiophyceae</taxon>
        <taxon>Trebouxiales</taxon>
        <taxon>Trebouxiaceae</taxon>
        <taxon>Myrmecia</taxon>
    </lineage>
</organism>
<dbReference type="Gene3D" id="3.90.550.20">
    <property type="match status" value="1"/>
</dbReference>
<dbReference type="InterPro" id="IPR007577">
    <property type="entry name" value="GlycoTrfase_DXD_sugar-bd_CS"/>
</dbReference>
<sequence length="398" mass="45499">MAPQLDKRACVVQAVKLLLAAFIGALILWATAATPYGPGPRLPAFPSLRVPSSPRFRSSSELNRTFLQPKVEDAEERDTQEHWDSYIDEERFKSYNPFEHTADDHCSLKPGDSKPGQKIPKIIHFIFGLQEHFGGKPFNFVHYTSVMSAQFRVQPEAMYVHHIHEPEGDWWGKCKHLLTLVKARKVERLYGHEFQHAAHQADILRLEVLYAYGGIYMDIDTLVLQPVDALLHHDLVLGYEGGEWYGIGNSVMLAAPGSKFIERWLMTYAAFNNNEWSTHSVVIPRRLAIEHPTEVCIMPPHAFHYPLTWTNPGKDFMFTELSEDEEKHVLVDNEALNGKLYKSLYPGQYALHTAETGSWDSHLYQYNLEFIQDTHTRMAVLMRNIFADLPSKGEILAA</sequence>
<comment type="caution">
    <text evidence="1">The sequence shown here is derived from an EMBL/GenBank/DDBJ whole genome shotgun (WGS) entry which is preliminary data.</text>
</comment>
<keyword evidence="2" id="KW-1185">Reference proteome</keyword>